<evidence type="ECO:0000313" key="1">
    <source>
        <dbReference type="EMBL" id="PWV72700.1"/>
    </source>
</evidence>
<gene>
    <name evidence="1" type="ORF">DFR69_1088</name>
</gene>
<dbReference type="Proteomes" id="UP000246410">
    <property type="component" value="Unassembled WGS sequence"/>
</dbReference>
<protein>
    <submittedName>
        <fullName evidence="1">Uncharacterized protein</fullName>
    </submittedName>
</protein>
<name>A0A317NCA5_9NOCA</name>
<comment type="caution">
    <text evidence="1">The sequence shown here is derived from an EMBL/GenBank/DDBJ whole genome shotgun (WGS) entry which is preliminary data.</text>
</comment>
<proteinExistence type="predicted"/>
<keyword evidence="2" id="KW-1185">Reference proteome</keyword>
<accession>A0A317NCA5</accession>
<evidence type="ECO:0000313" key="2">
    <source>
        <dbReference type="Proteomes" id="UP000246410"/>
    </source>
</evidence>
<organism evidence="1 2">
    <name type="scientific">Nocardia neocaledoniensis</name>
    <dbReference type="NCBI Taxonomy" id="236511"/>
    <lineage>
        <taxon>Bacteria</taxon>
        <taxon>Bacillati</taxon>
        <taxon>Actinomycetota</taxon>
        <taxon>Actinomycetes</taxon>
        <taxon>Mycobacteriales</taxon>
        <taxon>Nocardiaceae</taxon>
        <taxon>Nocardia</taxon>
    </lineage>
</organism>
<dbReference type="AlphaFoldDB" id="A0A317NCA5"/>
<dbReference type="EMBL" id="QGTL01000008">
    <property type="protein sequence ID" value="PWV72700.1"/>
    <property type="molecule type" value="Genomic_DNA"/>
</dbReference>
<sequence>MLDVGLFGVSDQTQSLTSVAEPSLDFGLNRIEPGSQLMVSVAPPCECSGRTNALPRFLGSLGYTGERRDKSHVRKHRTAQQGIGRFVGSLECENKTGLRLLGLLEVEELEAACEQRRF</sequence>
<reference evidence="1 2" key="1">
    <citation type="submission" date="2018-05" db="EMBL/GenBank/DDBJ databases">
        <title>Genomic Encyclopedia of Type Strains, Phase IV (KMG-IV): sequencing the most valuable type-strain genomes for metagenomic binning, comparative biology and taxonomic classification.</title>
        <authorList>
            <person name="Goeker M."/>
        </authorList>
    </citation>
    <scope>NUCLEOTIDE SEQUENCE [LARGE SCALE GENOMIC DNA]</scope>
    <source>
        <strain evidence="1 2">DSM 44717</strain>
    </source>
</reference>